<organism evidence="2">
    <name type="scientific">Skeletonema marinoi</name>
    <dbReference type="NCBI Taxonomy" id="267567"/>
    <lineage>
        <taxon>Eukaryota</taxon>
        <taxon>Sar</taxon>
        <taxon>Stramenopiles</taxon>
        <taxon>Ochrophyta</taxon>
        <taxon>Bacillariophyta</taxon>
        <taxon>Coscinodiscophyceae</taxon>
        <taxon>Thalassiosirophycidae</taxon>
        <taxon>Thalassiosirales</taxon>
        <taxon>Skeletonemataceae</taxon>
        <taxon>Skeletonema</taxon>
        <taxon>Skeletonema marinoi-dohrnii complex</taxon>
    </lineage>
</organism>
<keyword evidence="1" id="KW-0732">Signal</keyword>
<dbReference type="EMBL" id="HBGZ01025635">
    <property type="protein sequence ID" value="CAD9621525.1"/>
    <property type="molecule type" value="Transcribed_RNA"/>
</dbReference>
<accession>A0A7S2M048</accession>
<name>A0A7S2M048_9STRA</name>
<proteinExistence type="predicted"/>
<protein>
    <submittedName>
        <fullName evidence="2">Uncharacterized protein</fullName>
    </submittedName>
</protein>
<evidence type="ECO:0000313" key="2">
    <source>
        <dbReference type="EMBL" id="CAD9621525.1"/>
    </source>
</evidence>
<feature type="signal peptide" evidence="1">
    <location>
        <begin position="1"/>
        <end position="18"/>
    </location>
</feature>
<dbReference type="AlphaFoldDB" id="A0A7S2M048"/>
<reference evidence="2" key="1">
    <citation type="submission" date="2021-01" db="EMBL/GenBank/DDBJ databases">
        <authorList>
            <person name="Corre E."/>
            <person name="Pelletier E."/>
            <person name="Niang G."/>
            <person name="Scheremetjew M."/>
            <person name="Finn R."/>
            <person name="Kale V."/>
            <person name="Holt S."/>
            <person name="Cochrane G."/>
            <person name="Meng A."/>
            <person name="Brown T."/>
            <person name="Cohen L."/>
        </authorList>
    </citation>
    <scope>NUCLEOTIDE SEQUENCE</scope>
    <source>
        <strain evidence="2">SM1012Den-03</strain>
    </source>
</reference>
<gene>
    <name evidence="2" type="ORF">SMAR0320_LOCUS18236</name>
</gene>
<sequence length="330" mass="36792">MKVSQISAALLLLQGVNAFAPSHTIIQSAHKTSRTTSLGSAMQAVPSLPNPYKNLPWNTEREEARKQRRLTTENAALFRELGLPEDATYEDVAEKTKHLIELTEELPKNEGIKKKIKVEIARDKIYQIRLNERIAGVRTEQEDAARVQKWEEEGVDGVISMTTDNIDDIIKPKKKLRIPVISGLIEYTQSIIKAPDEEWGKRNLVIWGGSTLLCLVLPSMTEGFARLNWMPAGGMMGYRGMPAMGERGQGFNPFRGKRNKKHQVQAMGIGIFCWLIARSVAEWAVSSVPAMAASRSAEWFKFAIVQATLGGAVSYVQTYKEGEEGGELMF</sequence>
<feature type="chain" id="PRO_5030554799" evidence="1">
    <location>
        <begin position="19"/>
        <end position="330"/>
    </location>
</feature>
<evidence type="ECO:0000256" key="1">
    <source>
        <dbReference type="SAM" id="SignalP"/>
    </source>
</evidence>